<dbReference type="PROSITE" id="PS00028">
    <property type="entry name" value="ZINC_FINGER_C2H2_1"/>
    <property type="match status" value="1"/>
</dbReference>
<protein>
    <recommendedName>
        <fullName evidence="1">C2H2-type domain-containing protein</fullName>
    </recommendedName>
</protein>
<evidence type="ECO:0000259" key="1">
    <source>
        <dbReference type="PROSITE" id="PS00028"/>
    </source>
</evidence>
<dbReference type="EMBL" id="SPHZ02000001">
    <property type="protein sequence ID" value="KAF0935190.1"/>
    <property type="molecule type" value="Genomic_DNA"/>
</dbReference>
<dbReference type="PANTHER" id="PTHR47068:SF2">
    <property type="entry name" value="OS04G0552400 PROTEIN"/>
    <property type="match status" value="1"/>
</dbReference>
<sequence length="221" mass="23905">MAGEEEDLANCLVMLSSSKVDHASVTEEQESAALVSKEYRTLISFTKLTSTLVTEMALAPPVSMPHYVLPVPCAMFECKAWKKVFSLHQDLGGQRANHKKVKGCFAAKLESSTEADDRNEDNPSEATAEQSMVIIPMELPVAALAAAPLKKKGKMHECSVCHRLFTSGQALGGHKCCHWLTSSSADHGGLVANIPPLAKWAATPLGRKERILPNSPARARK</sequence>
<dbReference type="InterPro" id="IPR013087">
    <property type="entry name" value="Znf_C2H2_type"/>
</dbReference>
<proteinExistence type="predicted"/>
<dbReference type="AlphaFoldDB" id="A0A6G1FE39"/>
<dbReference type="PANTHER" id="PTHR47068">
    <property type="entry name" value="OS02G0659100 PROTEIN"/>
    <property type="match status" value="1"/>
</dbReference>
<organism evidence="2 3">
    <name type="scientific">Oryza meyeriana var. granulata</name>
    <dbReference type="NCBI Taxonomy" id="110450"/>
    <lineage>
        <taxon>Eukaryota</taxon>
        <taxon>Viridiplantae</taxon>
        <taxon>Streptophyta</taxon>
        <taxon>Embryophyta</taxon>
        <taxon>Tracheophyta</taxon>
        <taxon>Spermatophyta</taxon>
        <taxon>Magnoliopsida</taxon>
        <taxon>Liliopsida</taxon>
        <taxon>Poales</taxon>
        <taxon>Poaceae</taxon>
        <taxon>BOP clade</taxon>
        <taxon>Oryzoideae</taxon>
        <taxon>Oryzeae</taxon>
        <taxon>Oryzinae</taxon>
        <taxon>Oryza</taxon>
        <taxon>Oryza meyeriana</taxon>
    </lineage>
</organism>
<accession>A0A6G1FE39</accession>
<feature type="domain" description="C2H2-type" evidence="1">
    <location>
        <begin position="158"/>
        <end position="178"/>
    </location>
</feature>
<name>A0A6G1FE39_9ORYZ</name>
<keyword evidence="3" id="KW-1185">Reference proteome</keyword>
<dbReference type="Proteomes" id="UP000479710">
    <property type="component" value="Unassembled WGS sequence"/>
</dbReference>
<reference evidence="2 3" key="1">
    <citation type="submission" date="2019-11" db="EMBL/GenBank/DDBJ databases">
        <title>Whole genome sequence of Oryza granulata.</title>
        <authorList>
            <person name="Li W."/>
        </authorList>
    </citation>
    <scope>NUCLEOTIDE SEQUENCE [LARGE SCALE GENOMIC DNA]</scope>
    <source>
        <strain evidence="3">cv. Menghai</strain>
        <tissue evidence="2">Leaf</tissue>
    </source>
</reference>
<gene>
    <name evidence="2" type="ORF">E2562_031045</name>
</gene>
<evidence type="ECO:0000313" key="3">
    <source>
        <dbReference type="Proteomes" id="UP000479710"/>
    </source>
</evidence>
<dbReference type="Pfam" id="PF13912">
    <property type="entry name" value="zf-C2H2_6"/>
    <property type="match status" value="1"/>
</dbReference>
<dbReference type="OrthoDB" id="6077919at2759"/>
<evidence type="ECO:0000313" key="2">
    <source>
        <dbReference type="EMBL" id="KAF0935190.1"/>
    </source>
</evidence>
<comment type="caution">
    <text evidence="2">The sequence shown here is derived from an EMBL/GenBank/DDBJ whole genome shotgun (WGS) entry which is preliminary data.</text>
</comment>